<feature type="transmembrane region" description="Helical" evidence="1">
    <location>
        <begin position="53"/>
        <end position="72"/>
    </location>
</feature>
<dbReference type="PANTHER" id="PTHR34205:SF2">
    <property type="entry name" value="DUF962 DOMAIN-CONTAINING PROTEIN"/>
    <property type="match status" value="1"/>
</dbReference>
<comment type="caution">
    <text evidence="2">The sequence shown here is derived from an EMBL/GenBank/DDBJ whole genome shotgun (WGS) entry which is preliminary data.</text>
</comment>
<name>A0A4S2HDQ2_9PROT</name>
<keyword evidence="1" id="KW-0812">Transmembrane</keyword>
<accession>A0A4S2HDQ2</accession>
<reference evidence="2 3" key="1">
    <citation type="journal article" date="2013" name="Int. J. Syst. Evol. Microbiol.">
        <title>Marinicauda pacifica gen. nov., sp. nov., a prosthecate alphaproteobacterium of the family Hyphomonadaceae isolated from deep seawater.</title>
        <authorList>
            <person name="Zhang X.Y."/>
            <person name="Li G.W."/>
            <person name="Wang C.S."/>
            <person name="Zhang Y.J."/>
            <person name="Xu X.W."/>
            <person name="Li H."/>
            <person name="Liu A."/>
            <person name="Liu C."/>
            <person name="Xie B.B."/>
            <person name="Qin Q.L."/>
            <person name="Xu Z."/>
            <person name="Chen X.L."/>
            <person name="Zhou B.C."/>
            <person name="Zhang Y.Z."/>
        </authorList>
    </citation>
    <scope>NUCLEOTIDE SEQUENCE [LARGE SCALE GENOMIC DNA]</scope>
    <source>
        <strain evidence="2 3">P-1 km-3</strain>
    </source>
</reference>
<evidence type="ECO:0000313" key="2">
    <source>
        <dbReference type="EMBL" id="TGY94177.1"/>
    </source>
</evidence>
<dbReference type="Proteomes" id="UP000305451">
    <property type="component" value="Unassembled WGS sequence"/>
</dbReference>
<sequence length="121" mass="14049">MAGKQGRCATYSEFWPFYLREHAVPATRVWHFIGSTAAPVVLAYALLTQTWWALLLVPVAGYFFAWVAHAFVEHNRPATFTHPWWSLISDYRMFYLFLTGRLREELVRAGVEDHPHARPAE</sequence>
<dbReference type="AlphaFoldDB" id="A0A4S2HDQ2"/>
<dbReference type="RefSeq" id="WP_135943372.1">
    <property type="nucleotide sequence ID" value="NZ_BMEI01000001.1"/>
</dbReference>
<keyword evidence="1" id="KW-1133">Transmembrane helix</keyword>
<feature type="transmembrane region" description="Helical" evidence="1">
    <location>
        <begin position="29"/>
        <end position="47"/>
    </location>
</feature>
<protein>
    <submittedName>
        <fullName evidence="2">DUF962 domain-containing protein</fullName>
    </submittedName>
</protein>
<dbReference type="InterPro" id="IPR009305">
    <property type="entry name" value="Mpo1-like"/>
</dbReference>
<keyword evidence="1" id="KW-0472">Membrane</keyword>
<organism evidence="2 3">
    <name type="scientific">Marinicauda pacifica</name>
    <dbReference type="NCBI Taxonomy" id="1133559"/>
    <lineage>
        <taxon>Bacteria</taxon>
        <taxon>Pseudomonadati</taxon>
        <taxon>Pseudomonadota</taxon>
        <taxon>Alphaproteobacteria</taxon>
        <taxon>Maricaulales</taxon>
        <taxon>Maricaulaceae</taxon>
        <taxon>Marinicauda</taxon>
    </lineage>
</organism>
<dbReference type="PANTHER" id="PTHR34205">
    <property type="entry name" value="TRANSMEMBRANE PROTEIN"/>
    <property type="match status" value="1"/>
</dbReference>
<dbReference type="OrthoDB" id="7356072at2"/>
<keyword evidence="3" id="KW-1185">Reference proteome</keyword>
<evidence type="ECO:0000256" key="1">
    <source>
        <dbReference type="SAM" id="Phobius"/>
    </source>
</evidence>
<dbReference type="Pfam" id="PF06127">
    <property type="entry name" value="Mpo1-like"/>
    <property type="match status" value="1"/>
</dbReference>
<dbReference type="EMBL" id="SRXV01000001">
    <property type="protein sequence ID" value="TGY94177.1"/>
    <property type="molecule type" value="Genomic_DNA"/>
</dbReference>
<proteinExistence type="predicted"/>
<evidence type="ECO:0000313" key="3">
    <source>
        <dbReference type="Proteomes" id="UP000305451"/>
    </source>
</evidence>
<gene>
    <name evidence="2" type="ORF">E5162_02550</name>
</gene>